<dbReference type="SUPFAM" id="SSF55729">
    <property type="entry name" value="Acyl-CoA N-acyltransferases (Nat)"/>
    <property type="match status" value="1"/>
</dbReference>
<evidence type="ECO:0000313" key="3">
    <source>
        <dbReference type="Proteomes" id="UP000516404"/>
    </source>
</evidence>
<keyword evidence="3" id="KW-1185">Reference proteome</keyword>
<dbReference type="Pfam" id="PF13302">
    <property type="entry name" value="Acetyltransf_3"/>
    <property type="match status" value="1"/>
</dbReference>
<gene>
    <name evidence="2" type="ORF">IDM49_08560</name>
</gene>
<dbReference type="KEGG" id="rter:IDM49_08560"/>
<reference evidence="2 3" key="1">
    <citation type="submission" date="2020-09" db="EMBL/GenBank/DDBJ databases">
        <title>Investigation of environmental microbes.</title>
        <authorList>
            <person name="Ou Y."/>
            <person name="Kang Q."/>
        </authorList>
    </citation>
    <scope>NUCLEOTIDE SEQUENCE [LARGE SCALE GENOMIC DNA]</scope>
    <source>
        <strain evidence="2 3">KJZ-14</strain>
    </source>
</reference>
<dbReference type="PANTHER" id="PTHR43415">
    <property type="entry name" value="SPERMIDINE N(1)-ACETYLTRANSFERASE"/>
    <property type="match status" value="1"/>
</dbReference>
<dbReference type="GO" id="GO:0016747">
    <property type="term" value="F:acyltransferase activity, transferring groups other than amino-acyl groups"/>
    <property type="evidence" value="ECO:0007669"/>
    <property type="project" value="InterPro"/>
</dbReference>
<evidence type="ECO:0000313" key="2">
    <source>
        <dbReference type="EMBL" id="QNV37286.1"/>
    </source>
</evidence>
<dbReference type="PANTHER" id="PTHR43415:SF3">
    <property type="entry name" value="GNAT-FAMILY ACETYLTRANSFERASE"/>
    <property type="match status" value="1"/>
</dbReference>
<dbReference type="GeneID" id="96624291"/>
<evidence type="ECO:0000259" key="1">
    <source>
        <dbReference type="PROSITE" id="PS51186"/>
    </source>
</evidence>
<organism evidence="2 3">
    <name type="scientific">Rothia terrae</name>
    <dbReference type="NCBI Taxonomy" id="396015"/>
    <lineage>
        <taxon>Bacteria</taxon>
        <taxon>Bacillati</taxon>
        <taxon>Actinomycetota</taxon>
        <taxon>Actinomycetes</taxon>
        <taxon>Micrococcales</taxon>
        <taxon>Micrococcaceae</taxon>
        <taxon>Rothia</taxon>
    </lineage>
</organism>
<accession>A0A7H2BC90</accession>
<dbReference type="Gene3D" id="3.40.630.30">
    <property type="match status" value="1"/>
</dbReference>
<protein>
    <submittedName>
        <fullName evidence="2">GNAT family N-acetyltransferase</fullName>
    </submittedName>
</protein>
<dbReference type="PROSITE" id="PS51186">
    <property type="entry name" value="GNAT"/>
    <property type="match status" value="1"/>
</dbReference>
<keyword evidence="2" id="KW-0808">Transferase</keyword>
<feature type="domain" description="N-acetyltransferase" evidence="1">
    <location>
        <begin position="16"/>
        <end position="187"/>
    </location>
</feature>
<sequence>MTRTLLHKPTLTGKLVELRPFDEEAINAMLEILTEPDVLKRTGTVDSTDQAQRGNPLSEEKTRAWYATRHEQTDRIDLAIYSFALQRYIGEVVLNDYDADKCSLNFRIAIGKRGQGSGHGTEATKLIVDYAFDYLDIDRIELEVFELNERARHVYTSVGFVETGRIKNSFTFDGTSYDAITKAVTRDNRHVPHQLTLAAA</sequence>
<dbReference type="InterPro" id="IPR016181">
    <property type="entry name" value="Acyl_CoA_acyltransferase"/>
</dbReference>
<proteinExistence type="predicted"/>
<dbReference type="EMBL" id="CP061539">
    <property type="protein sequence ID" value="QNV37286.1"/>
    <property type="molecule type" value="Genomic_DNA"/>
</dbReference>
<name>A0A7H2BC90_9MICC</name>
<dbReference type="Proteomes" id="UP000516404">
    <property type="component" value="Chromosome"/>
</dbReference>
<dbReference type="RefSeq" id="WP_190724197.1">
    <property type="nucleotide sequence ID" value="NZ_CP061539.1"/>
</dbReference>
<dbReference type="AlphaFoldDB" id="A0A7H2BC90"/>
<dbReference type="InterPro" id="IPR000182">
    <property type="entry name" value="GNAT_dom"/>
</dbReference>